<organism evidence="2 3">
    <name type="scientific">Caerostris darwini</name>
    <dbReference type="NCBI Taxonomy" id="1538125"/>
    <lineage>
        <taxon>Eukaryota</taxon>
        <taxon>Metazoa</taxon>
        <taxon>Ecdysozoa</taxon>
        <taxon>Arthropoda</taxon>
        <taxon>Chelicerata</taxon>
        <taxon>Arachnida</taxon>
        <taxon>Araneae</taxon>
        <taxon>Araneomorphae</taxon>
        <taxon>Entelegynae</taxon>
        <taxon>Araneoidea</taxon>
        <taxon>Araneidae</taxon>
        <taxon>Caerostris</taxon>
    </lineage>
</organism>
<dbReference type="Proteomes" id="UP001054837">
    <property type="component" value="Unassembled WGS sequence"/>
</dbReference>
<comment type="caution">
    <text evidence="2">The sequence shown here is derived from an EMBL/GenBank/DDBJ whole genome shotgun (WGS) entry which is preliminary data.</text>
</comment>
<sequence>MCLRQADSRTLSAAKVIERFEQISPRNALKHPFFLPLEECLERARVQKGDFQGRRYSQPDPSKSSSKSAQSTLPEISRENPR</sequence>
<gene>
    <name evidence="2" type="ORF">CDAR_49131</name>
</gene>
<proteinExistence type="predicted"/>
<name>A0AAV4NHT2_9ARAC</name>
<feature type="region of interest" description="Disordered" evidence="1">
    <location>
        <begin position="50"/>
        <end position="82"/>
    </location>
</feature>
<dbReference type="EMBL" id="BPLQ01001709">
    <property type="protein sequence ID" value="GIX84346.1"/>
    <property type="molecule type" value="Genomic_DNA"/>
</dbReference>
<accession>A0AAV4NHT2</accession>
<keyword evidence="3" id="KW-1185">Reference proteome</keyword>
<evidence type="ECO:0000256" key="1">
    <source>
        <dbReference type="SAM" id="MobiDB-lite"/>
    </source>
</evidence>
<dbReference type="AlphaFoldDB" id="A0AAV4NHT2"/>
<reference evidence="2 3" key="1">
    <citation type="submission" date="2021-06" db="EMBL/GenBank/DDBJ databases">
        <title>Caerostris darwini draft genome.</title>
        <authorList>
            <person name="Kono N."/>
            <person name="Arakawa K."/>
        </authorList>
    </citation>
    <scope>NUCLEOTIDE SEQUENCE [LARGE SCALE GENOMIC DNA]</scope>
</reference>
<feature type="compositionally biased region" description="Low complexity" evidence="1">
    <location>
        <begin position="58"/>
        <end position="71"/>
    </location>
</feature>
<evidence type="ECO:0000313" key="2">
    <source>
        <dbReference type="EMBL" id="GIX84346.1"/>
    </source>
</evidence>
<protein>
    <submittedName>
        <fullName evidence="2">Uncharacterized protein</fullName>
    </submittedName>
</protein>
<evidence type="ECO:0000313" key="3">
    <source>
        <dbReference type="Proteomes" id="UP001054837"/>
    </source>
</evidence>